<dbReference type="PRINTS" id="PR00080">
    <property type="entry name" value="SDRFAMILY"/>
</dbReference>
<reference evidence="2" key="1">
    <citation type="submission" date="2022-04" db="EMBL/GenBank/DDBJ databases">
        <title>Hymenobacter sp. isolated from the air.</title>
        <authorList>
            <person name="Won M."/>
            <person name="Lee C.-M."/>
            <person name="Woen H.-Y."/>
            <person name="Kwon S.-W."/>
        </authorList>
    </citation>
    <scope>NUCLEOTIDE SEQUENCE</scope>
    <source>
        <strain evidence="2">5116S-3</strain>
        <plasmid evidence="2">unnamed1</plasmid>
    </source>
</reference>
<dbReference type="InterPro" id="IPR051911">
    <property type="entry name" value="SDR_oxidoreductase"/>
</dbReference>
<gene>
    <name evidence="2" type="ORF">MUN79_29140</name>
</gene>
<dbReference type="AlphaFoldDB" id="A0A8T9QC70"/>
<comment type="similarity">
    <text evidence="1">Belongs to the short-chain dehydrogenases/reductases (SDR) family.</text>
</comment>
<accession>A0A8T9QC70</accession>
<proteinExistence type="inferred from homology"/>
<dbReference type="RefSeq" id="WP_244678469.1">
    <property type="nucleotide sequence ID" value="NZ_CP095047.1"/>
</dbReference>
<protein>
    <submittedName>
        <fullName evidence="2">SDR family oxidoreductase</fullName>
    </submittedName>
</protein>
<sequence length="287" mass="30826">MSKNILITGTSSGFGKLMVLTLSEQGHSIIAAMRNTTSKNAAVAQELAALPNVEVVEMDITSDESVTQAITSTIQKYGHLDVLVNNAGSTGFGIVEATSIAQMKKLFEVNLFGVVRAYQAVLPSMRAHKSGLIINISSGFGVVATPFVVPYQMTKFGLEALTEGIRHEVKGYGIETVSVLPGPFPTEIGAKAASFGPDRPEVLAAYGPAMQTALEQFGGIMEGKITEYGMDAQEVADAVSRLIGMKDGTRPFQTTVNRMTADLEQEYADSKLPFKAIWMERMGWSAY</sequence>
<dbReference type="EMBL" id="CP095047">
    <property type="protein sequence ID" value="UOQ75136.1"/>
    <property type="molecule type" value="Genomic_DNA"/>
</dbReference>
<dbReference type="InterPro" id="IPR002347">
    <property type="entry name" value="SDR_fam"/>
</dbReference>
<organism evidence="2 3">
    <name type="scientific">Hymenobacter cellulosilyticus</name>
    <dbReference type="NCBI Taxonomy" id="2932248"/>
    <lineage>
        <taxon>Bacteria</taxon>
        <taxon>Pseudomonadati</taxon>
        <taxon>Bacteroidota</taxon>
        <taxon>Cytophagia</taxon>
        <taxon>Cytophagales</taxon>
        <taxon>Hymenobacteraceae</taxon>
        <taxon>Hymenobacter</taxon>
    </lineage>
</organism>
<evidence type="ECO:0000313" key="2">
    <source>
        <dbReference type="EMBL" id="UOQ75136.1"/>
    </source>
</evidence>
<dbReference type="PANTHER" id="PTHR43976">
    <property type="entry name" value="SHORT CHAIN DEHYDROGENASE"/>
    <property type="match status" value="1"/>
</dbReference>
<keyword evidence="3" id="KW-1185">Reference proteome</keyword>
<dbReference type="InterPro" id="IPR036291">
    <property type="entry name" value="NAD(P)-bd_dom_sf"/>
</dbReference>
<dbReference type="Pfam" id="PF00106">
    <property type="entry name" value="adh_short"/>
    <property type="match status" value="1"/>
</dbReference>
<dbReference type="Proteomes" id="UP000831796">
    <property type="component" value="Plasmid unnamed1"/>
</dbReference>
<keyword evidence="2" id="KW-0614">Plasmid</keyword>
<name>A0A8T9QC70_9BACT</name>
<dbReference type="KEGG" id="hcu:MUN79_29140"/>
<dbReference type="SUPFAM" id="SSF51735">
    <property type="entry name" value="NAD(P)-binding Rossmann-fold domains"/>
    <property type="match status" value="1"/>
</dbReference>
<geneLocation type="plasmid" evidence="2 3">
    <name>unnamed1</name>
</geneLocation>
<evidence type="ECO:0000256" key="1">
    <source>
        <dbReference type="RuleBase" id="RU000363"/>
    </source>
</evidence>
<dbReference type="CDD" id="cd05374">
    <property type="entry name" value="17beta-HSD-like_SDR_c"/>
    <property type="match status" value="1"/>
</dbReference>
<dbReference type="PANTHER" id="PTHR43976:SF9">
    <property type="entry name" value="OXIDOREDUCTASE"/>
    <property type="match status" value="1"/>
</dbReference>
<dbReference type="PRINTS" id="PR00081">
    <property type="entry name" value="GDHRDH"/>
</dbReference>
<dbReference type="Gene3D" id="3.40.50.720">
    <property type="entry name" value="NAD(P)-binding Rossmann-like Domain"/>
    <property type="match status" value="1"/>
</dbReference>
<evidence type="ECO:0000313" key="3">
    <source>
        <dbReference type="Proteomes" id="UP000831796"/>
    </source>
</evidence>